<dbReference type="InterPro" id="IPR050525">
    <property type="entry name" value="ECM_Assembly_Org"/>
</dbReference>
<dbReference type="PROSITE" id="PS50234">
    <property type="entry name" value="VWFA"/>
    <property type="match status" value="1"/>
</dbReference>
<feature type="signal peptide" evidence="1">
    <location>
        <begin position="1"/>
        <end position="19"/>
    </location>
</feature>
<evidence type="ECO:0000313" key="3">
    <source>
        <dbReference type="EMBL" id="CAK8678124.1"/>
    </source>
</evidence>
<sequence length="542" mass="58724">MFKLLIGSILVFVFAYCRAQTDLTLVPGSSGEDVVDACVQKLSAISLFSNDYGFLKRIALVESKFGSNSTVINANPTGGIWQITTNITQAINNNATILQAILGQAELAFGSNITDFVHEDYSIPLKSALAARLYMEYVQLTQFATGTDIPGTPDEQGSWWSQYYNLNNQTTYFQILVIDFEAVNRCTVSKMDLYFLLDGSGSIGSSNFQQSLDFVNQLTSEFNISSEQVRTGLTIYSSSNYPISQFDQHQNNSAFSDVVDNTRYPGGGTKTGNAIEFVRTVMFNTSTGMRPPMEGAPKILLVLTDGQSGDNVTTPSAAIKADGVTVFGVGVGNGFVENEIREIASDPDSDYAFGLSQFDQLVTILKDRVSVQACKIPIVVPDDTEVTISIKSGDIHYSEVQIPIDGFLELSYTVTTVGAAAIVYVSSSVTNPSSAIFDFFFELQFGVTVVRINSGETISSALELLENIFTNSSSPVGRKKRAADKVITSYPVYVAVEAGDQPLDATVKSIGRITESSGGSEINKYSWMNTFILALVASMLSM</sequence>
<dbReference type="SMART" id="SM00327">
    <property type="entry name" value="VWA"/>
    <property type="match status" value="1"/>
</dbReference>
<evidence type="ECO:0000259" key="2">
    <source>
        <dbReference type="PROSITE" id="PS50234"/>
    </source>
</evidence>
<feature type="domain" description="VWFA" evidence="2">
    <location>
        <begin position="192"/>
        <end position="369"/>
    </location>
</feature>
<gene>
    <name evidence="3" type="ORF">CVLEPA_LOCUS8075</name>
</gene>
<accession>A0ABP0FI24</accession>
<dbReference type="Gene3D" id="3.40.50.410">
    <property type="entry name" value="von Willebrand factor, type A domain"/>
    <property type="match status" value="1"/>
</dbReference>
<dbReference type="SUPFAM" id="SSF53300">
    <property type="entry name" value="vWA-like"/>
    <property type="match status" value="1"/>
</dbReference>
<protein>
    <recommendedName>
        <fullName evidence="2">VWFA domain-containing protein</fullName>
    </recommendedName>
</protein>
<dbReference type="Pfam" id="PF00092">
    <property type="entry name" value="VWA"/>
    <property type="match status" value="1"/>
</dbReference>
<comment type="caution">
    <text evidence="3">The sequence shown here is derived from an EMBL/GenBank/DDBJ whole genome shotgun (WGS) entry which is preliminary data.</text>
</comment>
<evidence type="ECO:0000256" key="1">
    <source>
        <dbReference type="SAM" id="SignalP"/>
    </source>
</evidence>
<keyword evidence="1" id="KW-0732">Signal</keyword>
<dbReference type="InterPro" id="IPR002035">
    <property type="entry name" value="VWF_A"/>
</dbReference>
<organism evidence="3 4">
    <name type="scientific">Clavelina lepadiformis</name>
    <name type="common">Light-bulb sea squirt</name>
    <name type="synonym">Ascidia lepadiformis</name>
    <dbReference type="NCBI Taxonomy" id="159417"/>
    <lineage>
        <taxon>Eukaryota</taxon>
        <taxon>Metazoa</taxon>
        <taxon>Chordata</taxon>
        <taxon>Tunicata</taxon>
        <taxon>Ascidiacea</taxon>
        <taxon>Aplousobranchia</taxon>
        <taxon>Clavelinidae</taxon>
        <taxon>Clavelina</taxon>
    </lineage>
</organism>
<dbReference type="PANTHER" id="PTHR24020">
    <property type="entry name" value="COLLAGEN ALPHA"/>
    <property type="match status" value="1"/>
</dbReference>
<reference evidence="3 4" key="1">
    <citation type="submission" date="2024-02" db="EMBL/GenBank/DDBJ databases">
        <authorList>
            <person name="Daric V."/>
            <person name="Darras S."/>
        </authorList>
    </citation>
    <scope>NUCLEOTIDE SEQUENCE [LARGE SCALE GENOMIC DNA]</scope>
</reference>
<name>A0ABP0FI24_CLALP</name>
<dbReference type="Proteomes" id="UP001642483">
    <property type="component" value="Unassembled WGS sequence"/>
</dbReference>
<dbReference type="InterPro" id="IPR036465">
    <property type="entry name" value="vWFA_dom_sf"/>
</dbReference>
<feature type="chain" id="PRO_5045076414" description="VWFA domain-containing protein" evidence="1">
    <location>
        <begin position="20"/>
        <end position="542"/>
    </location>
</feature>
<proteinExistence type="predicted"/>
<keyword evidence="4" id="KW-1185">Reference proteome</keyword>
<dbReference type="PRINTS" id="PR00453">
    <property type="entry name" value="VWFADOMAIN"/>
</dbReference>
<dbReference type="EMBL" id="CAWYQH010000046">
    <property type="protein sequence ID" value="CAK8678124.1"/>
    <property type="molecule type" value="Genomic_DNA"/>
</dbReference>
<dbReference type="PANTHER" id="PTHR24020:SF87">
    <property type="entry name" value="COLLAGEN ALPHA-1(VI) CHAIN-LIKE"/>
    <property type="match status" value="1"/>
</dbReference>
<evidence type="ECO:0000313" key="4">
    <source>
        <dbReference type="Proteomes" id="UP001642483"/>
    </source>
</evidence>